<feature type="region of interest" description="Disordered" evidence="1">
    <location>
        <begin position="22"/>
        <end position="51"/>
    </location>
</feature>
<gene>
    <name evidence="2" type="ORF">AOX59_04775</name>
</gene>
<dbReference type="AlphaFoldDB" id="A0A0U4G5N2"/>
<organism evidence="2 3">
    <name type="scientific">Lentibacillus amyloliquefaciens</name>
    <dbReference type="NCBI Taxonomy" id="1472767"/>
    <lineage>
        <taxon>Bacteria</taxon>
        <taxon>Bacillati</taxon>
        <taxon>Bacillota</taxon>
        <taxon>Bacilli</taxon>
        <taxon>Bacillales</taxon>
        <taxon>Bacillaceae</taxon>
        <taxon>Lentibacillus</taxon>
    </lineage>
</organism>
<protein>
    <submittedName>
        <fullName evidence="2">Uncharacterized protein</fullName>
    </submittedName>
</protein>
<dbReference type="STRING" id="1472767.AOX59_04775"/>
<sequence length="73" mass="8518">MENKTREQDDQASELRKLIDEVESTQDEANQEEKRPQIQHSDAGTDVKTERNIDILNLPPVKKFTVKRKNVQN</sequence>
<proteinExistence type="predicted"/>
<keyword evidence="3" id="KW-1185">Reference proteome</keyword>
<name>A0A0U4G5N2_9BACI</name>
<accession>A0A0U4G5N2</accession>
<dbReference type="Proteomes" id="UP000050331">
    <property type="component" value="Chromosome"/>
</dbReference>
<dbReference type="KEGG" id="lao:AOX59_04775"/>
<evidence type="ECO:0000313" key="2">
    <source>
        <dbReference type="EMBL" id="ALX47978.1"/>
    </source>
</evidence>
<evidence type="ECO:0000256" key="1">
    <source>
        <dbReference type="SAM" id="MobiDB-lite"/>
    </source>
</evidence>
<dbReference type="EMBL" id="CP013862">
    <property type="protein sequence ID" value="ALX47978.1"/>
    <property type="molecule type" value="Genomic_DNA"/>
</dbReference>
<dbReference type="RefSeq" id="WP_068442599.1">
    <property type="nucleotide sequence ID" value="NZ_CP013862.1"/>
</dbReference>
<reference evidence="2 3" key="1">
    <citation type="submission" date="2016-01" db="EMBL/GenBank/DDBJ databases">
        <title>Complete genome sequence of strain Lentibacillus amyloliquefaciens LAM0015T isolated from saline sediment.</title>
        <authorList>
            <person name="Wang J.-L."/>
            <person name="He M.-X."/>
        </authorList>
    </citation>
    <scope>NUCLEOTIDE SEQUENCE [LARGE SCALE GENOMIC DNA]</scope>
    <source>
        <strain evidence="2 3">LAM0015</strain>
    </source>
</reference>
<dbReference type="OrthoDB" id="2971460at2"/>
<evidence type="ECO:0000313" key="3">
    <source>
        <dbReference type="Proteomes" id="UP000050331"/>
    </source>
</evidence>